<dbReference type="PANTHER" id="PTHR15938:SF0">
    <property type="entry name" value="HOMOLOGOUS-PAIRING PROTEIN 2 HOMOLOG"/>
    <property type="match status" value="1"/>
</dbReference>
<evidence type="ECO:0000256" key="5">
    <source>
        <dbReference type="ARBA" id="ARBA00023254"/>
    </source>
</evidence>
<dbReference type="Pfam" id="PF07106">
    <property type="entry name" value="WHD_TBPIP"/>
    <property type="match status" value="1"/>
</dbReference>
<dbReference type="Gene3D" id="1.10.287.1490">
    <property type="match status" value="1"/>
</dbReference>
<keyword evidence="5" id="KW-0469">Meiosis</keyword>
<dbReference type="PANTHER" id="PTHR15938">
    <property type="entry name" value="TBP-1 INTERACTING PROTEIN"/>
    <property type="match status" value="1"/>
</dbReference>
<comment type="subcellular location">
    <subcellularLocation>
        <location evidence="1">Nucleus</location>
    </subcellularLocation>
</comment>
<dbReference type="GO" id="GO:0120230">
    <property type="term" value="F:recombinase activator activity"/>
    <property type="evidence" value="ECO:0007669"/>
    <property type="project" value="TreeGrafter"/>
</dbReference>
<evidence type="ECO:0000256" key="4">
    <source>
        <dbReference type="ARBA" id="ARBA00023242"/>
    </source>
</evidence>
<evidence type="ECO:0000256" key="1">
    <source>
        <dbReference type="ARBA" id="ARBA00004123"/>
    </source>
</evidence>
<dbReference type="Gene3D" id="1.10.10.10">
    <property type="entry name" value="Winged helix-like DNA-binding domain superfamily/Winged helix DNA-binding domain"/>
    <property type="match status" value="1"/>
</dbReference>
<evidence type="ECO:0000256" key="6">
    <source>
        <dbReference type="SAM" id="Coils"/>
    </source>
</evidence>
<dbReference type="GO" id="GO:0120231">
    <property type="term" value="C:DNA recombinase auxiliary factor complex"/>
    <property type="evidence" value="ECO:0007669"/>
    <property type="project" value="TreeGrafter"/>
</dbReference>
<evidence type="ECO:0000313" key="8">
    <source>
        <dbReference type="EMBL" id="KAF4661985.1"/>
    </source>
</evidence>
<dbReference type="GO" id="GO:0000709">
    <property type="term" value="P:meiotic joint molecule formation"/>
    <property type="evidence" value="ECO:0007669"/>
    <property type="project" value="TreeGrafter"/>
</dbReference>
<dbReference type="InterPro" id="IPR010776">
    <property type="entry name" value="Hop2_WH_dom"/>
</dbReference>
<feature type="domain" description="Homologous-pairing protein 2 winged helix" evidence="7">
    <location>
        <begin position="1"/>
        <end position="56"/>
    </location>
</feature>
<comment type="similarity">
    <text evidence="2">Belongs to the HOP2 family.</text>
</comment>
<organism evidence="8 9">
    <name type="scientific">Perkinsus chesapeaki</name>
    <name type="common">Clam parasite</name>
    <name type="synonym">Perkinsus andrewsi</name>
    <dbReference type="NCBI Taxonomy" id="330153"/>
    <lineage>
        <taxon>Eukaryota</taxon>
        <taxon>Sar</taxon>
        <taxon>Alveolata</taxon>
        <taxon>Perkinsozoa</taxon>
        <taxon>Perkinsea</taxon>
        <taxon>Perkinsida</taxon>
        <taxon>Perkinsidae</taxon>
        <taxon>Perkinsus</taxon>
    </lineage>
</organism>
<dbReference type="GO" id="GO:0003690">
    <property type="term" value="F:double-stranded DNA binding"/>
    <property type="evidence" value="ECO:0007669"/>
    <property type="project" value="TreeGrafter"/>
</dbReference>
<dbReference type="GO" id="GO:0000794">
    <property type="term" value="C:condensed nuclear chromosome"/>
    <property type="evidence" value="ECO:0007669"/>
    <property type="project" value="TreeGrafter"/>
</dbReference>
<comment type="caution">
    <text evidence="8">The sequence shown here is derived from an EMBL/GenBank/DDBJ whole genome shotgun (WGS) entry which is preliminary data.</text>
</comment>
<evidence type="ECO:0000256" key="2">
    <source>
        <dbReference type="ARBA" id="ARBA00007922"/>
    </source>
</evidence>
<proteinExistence type="inferred from homology"/>
<dbReference type="InterPro" id="IPR036388">
    <property type="entry name" value="WH-like_DNA-bd_sf"/>
</dbReference>
<evidence type="ECO:0000256" key="3">
    <source>
        <dbReference type="ARBA" id="ARBA00023172"/>
    </source>
</evidence>
<evidence type="ECO:0000313" key="9">
    <source>
        <dbReference type="Proteomes" id="UP000591131"/>
    </source>
</evidence>
<feature type="coiled-coil region" evidence="6">
    <location>
        <begin position="102"/>
        <end position="148"/>
    </location>
</feature>
<keyword evidence="4" id="KW-0539">Nucleus</keyword>
<dbReference type="GO" id="GO:0007129">
    <property type="term" value="P:homologous chromosome pairing at meiosis"/>
    <property type="evidence" value="ECO:0007669"/>
    <property type="project" value="TreeGrafter"/>
</dbReference>
<dbReference type="Proteomes" id="UP000591131">
    <property type="component" value="Unassembled WGS sequence"/>
</dbReference>
<name>A0A7J6LRR5_PERCH</name>
<evidence type="ECO:0000259" key="7">
    <source>
        <dbReference type="Pfam" id="PF07106"/>
    </source>
</evidence>
<keyword evidence="3" id="KW-0233">DNA recombination</keyword>
<reference evidence="8 9" key="1">
    <citation type="submission" date="2020-04" db="EMBL/GenBank/DDBJ databases">
        <title>Perkinsus chesapeaki whole genome sequence.</title>
        <authorList>
            <person name="Bogema D.R."/>
        </authorList>
    </citation>
    <scope>NUCLEOTIDE SEQUENCE [LARGE SCALE GENOMIC DNA]</scope>
    <source>
        <strain evidence="8">ATCC PRA-425</strain>
    </source>
</reference>
<accession>A0A7J6LRR5</accession>
<dbReference type="OrthoDB" id="272266at2759"/>
<gene>
    <name evidence="8" type="primary">PSMC3IP</name>
    <name evidence="8" type="ORF">FOL47_006468</name>
</gene>
<dbReference type="AlphaFoldDB" id="A0A7J6LRR5"/>
<protein>
    <submittedName>
        <fullName evidence="8">PSMC3 interacting protein</fullName>
    </submittedName>
</protein>
<keyword evidence="6" id="KW-0175">Coiled coil</keyword>
<sequence length="298" mass="34127">MKEQNRPYSAQNVFDNLHGIVPKAQVQNLMEKLSKQDENPPLVMKEYGAQKVFLCNQNLFGDCSTESVLKLGGEVADIEKTLPTLRTELSKISSEISHLRSQSELEGKVEANRKRVRELETRIEAIQKERLKAGDAGLEEKLEEARLKFGDLHETVAKRRKLPTKPSTPQQEPVVAVKNETRKSHIEELNVKRESAIMSSRSKVGMSEVPRRSFLGHDHLFKYRQRSGGSEMSGDLVSIEDVEELRKKATSLRYRVAKLKLEKERDERIIGNLLDFLMSFRDGKLLVEQLRFENRIAC</sequence>
<dbReference type="EMBL" id="JAAPAO010000360">
    <property type="protein sequence ID" value="KAF4661985.1"/>
    <property type="molecule type" value="Genomic_DNA"/>
</dbReference>
<keyword evidence="9" id="KW-1185">Reference proteome</keyword>
<dbReference type="GO" id="GO:0010774">
    <property type="term" value="P:meiotic strand invasion involved in reciprocal meiotic recombination"/>
    <property type="evidence" value="ECO:0007669"/>
    <property type="project" value="TreeGrafter"/>
</dbReference>